<evidence type="ECO:0000313" key="3">
    <source>
        <dbReference type="Proteomes" id="UP001418222"/>
    </source>
</evidence>
<dbReference type="Proteomes" id="UP001418222">
    <property type="component" value="Unassembled WGS sequence"/>
</dbReference>
<feature type="region of interest" description="Disordered" evidence="1">
    <location>
        <begin position="90"/>
        <end position="115"/>
    </location>
</feature>
<evidence type="ECO:0000313" key="2">
    <source>
        <dbReference type="EMBL" id="KAK8941138.1"/>
    </source>
</evidence>
<gene>
    <name evidence="2" type="ORF">KSP39_PZI010707</name>
</gene>
<dbReference type="AlphaFoldDB" id="A0AAP0BK57"/>
<keyword evidence="3" id="KW-1185">Reference proteome</keyword>
<proteinExistence type="predicted"/>
<evidence type="ECO:0000256" key="1">
    <source>
        <dbReference type="SAM" id="MobiDB-lite"/>
    </source>
</evidence>
<accession>A0AAP0BK57</accession>
<name>A0AAP0BK57_9ASPA</name>
<comment type="caution">
    <text evidence="2">The sequence shown here is derived from an EMBL/GenBank/DDBJ whole genome shotgun (WGS) entry which is preliminary data.</text>
</comment>
<feature type="compositionally biased region" description="Basic and acidic residues" evidence="1">
    <location>
        <begin position="99"/>
        <end position="115"/>
    </location>
</feature>
<sequence>MSTLQATLACALGKWSITEQLHRSSTEVATSTSLGVFADSSLRYPPRWCRAVSCGLFSQPLPDSSCTSGGCKINVIVNESLKARRFVNHPSSPLSSINSDKEYLDGTHRLSPEPA</sequence>
<protein>
    <submittedName>
        <fullName evidence="2">Uncharacterized protein</fullName>
    </submittedName>
</protein>
<dbReference type="EMBL" id="JBBWWQ010000008">
    <property type="protein sequence ID" value="KAK8941138.1"/>
    <property type="molecule type" value="Genomic_DNA"/>
</dbReference>
<organism evidence="2 3">
    <name type="scientific">Platanthera zijinensis</name>
    <dbReference type="NCBI Taxonomy" id="2320716"/>
    <lineage>
        <taxon>Eukaryota</taxon>
        <taxon>Viridiplantae</taxon>
        <taxon>Streptophyta</taxon>
        <taxon>Embryophyta</taxon>
        <taxon>Tracheophyta</taxon>
        <taxon>Spermatophyta</taxon>
        <taxon>Magnoliopsida</taxon>
        <taxon>Liliopsida</taxon>
        <taxon>Asparagales</taxon>
        <taxon>Orchidaceae</taxon>
        <taxon>Orchidoideae</taxon>
        <taxon>Orchideae</taxon>
        <taxon>Orchidinae</taxon>
        <taxon>Platanthera</taxon>
    </lineage>
</organism>
<reference evidence="2 3" key="1">
    <citation type="journal article" date="2022" name="Nat. Plants">
        <title>Genomes of leafy and leafless Platanthera orchids illuminate the evolution of mycoheterotrophy.</title>
        <authorList>
            <person name="Li M.H."/>
            <person name="Liu K.W."/>
            <person name="Li Z."/>
            <person name="Lu H.C."/>
            <person name="Ye Q.L."/>
            <person name="Zhang D."/>
            <person name="Wang J.Y."/>
            <person name="Li Y.F."/>
            <person name="Zhong Z.M."/>
            <person name="Liu X."/>
            <person name="Yu X."/>
            <person name="Liu D.K."/>
            <person name="Tu X.D."/>
            <person name="Liu B."/>
            <person name="Hao Y."/>
            <person name="Liao X.Y."/>
            <person name="Jiang Y.T."/>
            <person name="Sun W.H."/>
            <person name="Chen J."/>
            <person name="Chen Y.Q."/>
            <person name="Ai Y."/>
            <person name="Zhai J.W."/>
            <person name="Wu S.S."/>
            <person name="Zhou Z."/>
            <person name="Hsiao Y.Y."/>
            <person name="Wu W.L."/>
            <person name="Chen Y.Y."/>
            <person name="Lin Y.F."/>
            <person name="Hsu J.L."/>
            <person name="Li C.Y."/>
            <person name="Wang Z.W."/>
            <person name="Zhao X."/>
            <person name="Zhong W.Y."/>
            <person name="Ma X.K."/>
            <person name="Ma L."/>
            <person name="Huang J."/>
            <person name="Chen G.Z."/>
            <person name="Huang M.Z."/>
            <person name="Huang L."/>
            <person name="Peng D.H."/>
            <person name="Luo Y.B."/>
            <person name="Zou S.Q."/>
            <person name="Chen S.P."/>
            <person name="Lan S."/>
            <person name="Tsai W.C."/>
            <person name="Van de Peer Y."/>
            <person name="Liu Z.J."/>
        </authorList>
    </citation>
    <scope>NUCLEOTIDE SEQUENCE [LARGE SCALE GENOMIC DNA]</scope>
    <source>
        <strain evidence="2">Lor287</strain>
    </source>
</reference>